<keyword evidence="2" id="KW-0812">Transmembrane</keyword>
<keyword evidence="2" id="KW-0472">Membrane</keyword>
<dbReference type="GO" id="GO:0006606">
    <property type="term" value="P:protein import into nucleus"/>
    <property type="evidence" value="ECO:0007669"/>
    <property type="project" value="TreeGrafter"/>
</dbReference>
<evidence type="ECO:0000313" key="4">
    <source>
        <dbReference type="Proteomes" id="UP000265020"/>
    </source>
</evidence>
<dbReference type="Ensembl" id="ENSCVAT00000009581.1">
    <property type="protein sequence ID" value="ENSCVAP00000022319.1"/>
    <property type="gene ID" value="ENSCVAG00000004962.1"/>
</dbReference>
<reference evidence="3" key="1">
    <citation type="submission" date="2025-08" db="UniProtKB">
        <authorList>
            <consortium name="Ensembl"/>
        </authorList>
    </citation>
    <scope>IDENTIFICATION</scope>
</reference>
<feature type="transmembrane region" description="Helical" evidence="2">
    <location>
        <begin position="94"/>
        <end position="119"/>
    </location>
</feature>
<keyword evidence="4" id="KW-1185">Reference proteome</keyword>
<evidence type="ECO:0000256" key="1">
    <source>
        <dbReference type="SAM" id="MobiDB-lite"/>
    </source>
</evidence>
<accession>A0A3Q2DTW7</accession>
<protein>
    <recommendedName>
        <fullName evidence="5">PTTG1 interacting protein</fullName>
    </recommendedName>
</protein>
<feature type="compositionally biased region" description="Basic and acidic residues" evidence="1">
    <location>
        <begin position="127"/>
        <end position="146"/>
    </location>
</feature>
<organism evidence="3 4">
    <name type="scientific">Cyprinodon variegatus</name>
    <name type="common">Sheepshead minnow</name>
    <dbReference type="NCBI Taxonomy" id="28743"/>
    <lineage>
        <taxon>Eukaryota</taxon>
        <taxon>Metazoa</taxon>
        <taxon>Chordata</taxon>
        <taxon>Craniata</taxon>
        <taxon>Vertebrata</taxon>
        <taxon>Euteleostomi</taxon>
        <taxon>Actinopterygii</taxon>
        <taxon>Neopterygii</taxon>
        <taxon>Teleostei</taxon>
        <taxon>Neoteleostei</taxon>
        <taxon>Acanthomorphata</taxon>
        <taxon>Ovalentaria</taxon>
        <taxon>Atherinomorphae</taxon>
        <taxon>Cyprinodontiformes</taxon>
        <taxon>Cyprinodontidae</taxon>
        <taxon>Cyprinodon</taxon>
    </lineage>
</organism>
<feature type="region of interest" description="Disordered" evidence="1">
    <location>
        <begin position="125"/>
        <end position="146"/>
    </location>
</feature>
<evidence type="ECO:0000313" key="3">
    <source>
        <dbReference type="Ensembl" id="ENSCVAP00000022319.1"/>
    </source>
</evidence>
<dbReference type="GO" id="GO:0005634">
    <property type="term" value="C:nucleus"/>
    <property type="evidence" value="ECO:0007669"/>
    <property type="project" value="TreeGrafter"/>
</dbReference>
<name>A0A3Q2DTW7_CYPVA</name>
<dbReference type="GeneTree" id="ENSGT00940000164984"/>
<dbReference type="AlphaFoldDB" id="A0A3Q2DTW7"/>
<sequence length="146" mass="16079">HREILTHIQVLNSYSGPSVVVFLLSNIKTRPNSGPGPNSDPGSCPNSGPGPISCLWCFATNSCSEYPVTWLLPPASLCPLSQARWGVCWVNFEALIIAMAVVLGTIIISIIICCCCCCCRRRTRPAGPDRDEETFSRRREEIRQRA</sequence>
<dbReference type="InterPro" id="IPR052304">
    <property type="entry name" value="PTTG1IP"/>
</dbReference>
<keyword evidence="2" id="KW-1133">Transmembrane helix</keyword>
<proteinExistence type="predicted"/>
<dbReference type="PANTHER" id="PTHR15191">
    <property type="entry name" value="PROTEIN CBG20567"/>
    <property type="match status" value="1"/>
</dbReference>
<reference evidence="3" key="2">
    <citation type="submission" date="2025-09" db="UniProtKB">
        <authorList>
            <consortium name="Ensembl"/>
        </authorList>
    </citation>
    <scope>IDENTIFICATION</scope>
</reference>
<evidence type="ECO:0008006" key="5">
    <source>
        <dbReference type="Google" id="ProtNLM"/>
    </source>
</evidence>
<dbReference type="Proteomes" id="UP000265020">
    <property type="component" value="Unassembled WGS sequence"/>
</dbReference>
<evidence type="ECO:0000256" key="2">
    <source>
        <dbReference type="SAM" id="Phobius"/>
    </source>
</evidence>
<dbReference type="GO" id="GO:0005737">
    <property type="term" value="C:cytoplasm"/>
    <property type="evidence" value="ECO:0007669"/>
    <property type="project" value="TreeGrafter"/>
</dbReference>
<dbReference type="PANTHER" id="PTHR15191:SF8">
    <property type="entry name" value="PITUITARY TUMOR-TRANSFORMING GENE 1 PROTEIN-INTERACTING PROTEIN-LIKE"/>
    <property type="match status" value="1"/>
</dbReference>